<dbReference type="GeneID" id="19300139"/>
<proteinExistence type="predicted"/>
<feature type="transmembrane region" description="Helical" evidence="1">
    <location>
        <begin position="139"/>
        <end position="159"/>
    </location>
</feature>
<keyword evidence="1" id="KW-1133">Transmembrane helix</keyword>
<accession>S7Q942</accession>
<feature type="transmembrane region" description="Helical" evidence="1">
    <location>
        <begin position="241"/>
        <end position="260"/>
    </location>
</feature>
<dbReference type="EMBL" id="KB469301">
    <property type="protein sequence ID" value="EPQ56012.1"/>
    <property type="molecule type" value="Genomic_DNA"/>
</dbReference>
<dbReference type="Proteomes" id="UP000030669">
    <property type="component" value="Unassembled WGS sequence"/>
</dbReference>
<protein>
    <submittedName>
        <fullName evidence="2">Uncharacterized protein</fullName>
    </submittedName>
</protein>
<dbReference type="HOGENOM" id="CLU_026024_0_0_1"/>
<feature type="transmembrane region" description="Helical" evidence="1">
    <location>
        <begin position="216"/>
        <end position="235"/>
    </location>
</feature>
<keyword evidence="1" id="KW-0472">Membrane</keyword>
<evidence type="ECO:0000256" key="1">
    <source>
        <dbReference type="SAM" id="Phobius"/>
    </source>
</evidence>
<feature type="transmembrane region" description="Helical" evidence="1">
    <location>
        <begin position="113"/>
        <end position="133"/>
    </location>
</feature>
<gene>
    <name evidence="2" type="ORF">GLOTRDRAFT_116103</name>
</gene>
<organism evidence="2 3">
    <name type="scientific">Gloeophyllum trabeum (strain ATCC 11539 / FP-39264 / Madison 617)</name>
    <name type="common">Brown rot fungus</name>
    <dbReference type="NCBI Taxonomy" id="670483"/>
    <lineage>
        <taxon>Eukaryota</taxon>
        <taxon>Fungi</taxon>
        <taxon>Dikarya</taxon>
        <taxon>Basidiomycota</taxon>
        <taxon>Agaricomycotina</taxon>
        <taxon>Agaricomycetes</taxon>
        <taxon>Gloeophyllales</taxon>
        <taxon>Gloeophyllaceae</taxon>
        <taxon>Gloeophyllum</taxon>
    </lineage>
</organism>
<name>S7Q942_GLOTA</name>
<reference evidence="2 3" key="1">
    <citation type="journal article" date="2012" name="Science">
        <title>The Paleozoic origin of enzymatic lignin decomposition reconstructed from 31 fungal genomes.</title>
        <authorList>
            <person name="Floudas D."/>
            <person name="Binder M."/>
            <person name="Riley R."/>
            <person name="Barry K."/>
            <person name="Blanchette R.A."/>
            <person name="Henrissat B."/>
            <person name="Martinez A.T."/>
            <person name="Otillar R."/>
            <person name="Spatafora J.W."/>
            <person name="Yadav J.S."/>
            <person name="Aerts A."/>
            <person name="Benoit I."/>
            <person name="Boyd A."/>
            <person name="Carlson A."/>
            <person name="Copeland A."/>
            <person name="Coutinho P.M."/>
            <person name="de Vries R.P."/>
            <person name="Ferreira P."/>
            <person name="Findley K."/>
            <person name="Foster B."/>
            <person name="Gaskell J."/>
            <person name="Glotzer D."/>
            <person name="Gorecki P."/>
            <person name="Heitman J."/>
            <person name="Hesse C."/>
            <person name="Hori C."/>
            <person name="Igarashi K."/>
            <person name="Jurgens J.A."/>
            <person name="Kallen N."/>
            <person name="Kersten P."/>
            <person name="Kohler A."/>
            <person name="Kuees U."/>
            <person name="Kumar T.K.A."/>
            <person name="Kuo A."/>
            <person name="LaButti K."/>
            <person name="Larrondo L.F."/>
            <person name="Lindquist E."/>
            <person name="Ling A."/>
            <person name="Lombard V."/>
            <person name="Lucas S."/>
            <person name="Lundell T."/>
            <person name="Martin R."/>
            <person name="McLaughlin D.J."/>
            <person name="Morgenstern I."/>
            <person name="Morin E."/>
            <person name="Murat C."/>
            <person name="Nagy L.G."/>
            <person name="Nolan M."/>
            <person name="Ohm R.A."/>
            <person name="Patyshakuliyeva A."/>
            <person name="Rokas A."/>
            <person name="Ruiz-Duenas F.J."/>
            <person name="Sabat G."/>
            <person name="Salamov A."/>
            <person name="Samejima M."/>
            <person name="Schmutz J."/>
            <person name="Slot J.C."/>
            <person name="St John F."/>
            <person name="Stenlid J."/>
            <person name="Sun H."/>
            <person name="Sun S."/>
            <person name="Syed K."/>
            <person name="Tsang A."/>
            <person name="Wiebenga A."/>
            <person name="Young D."/>
            <person name="Pisabarro A."/>
            <person name="Eastwood D.C."/>
            <person name="Martin F."/>
            <person name="Cullen D."/>
            <person name="Grigoriev I.V."/>
            <person name="Hibbett D.S."/>
        </authorList>
    </citation>
    <scope>NUCLEOTIDE SEQUENCE [LARGE SCALE GENOMIC DNA]</scope>
    <source>
        <strain evidence="2 3">ATCC 11539</strain>
    </source>
</reference>
<dbReference type="eggNOG" id="ENOG502QTB6">
    <property type="taxonomic scope" value="Eukaryota"/>
</dbReference>
<dbReference type="AlphaFoldDB" id="S7Q942"/>
<dbReference type="KEGG" id="gtr:GLOTRDRAFT_116103"/>
<evidence type="ECO:0000313" key="2">
    <source>
        <dbReference type="EMBL" id="EPQ56012.1"/>
    </source>
</evidence>
<dbReference type="RefSeq" id="XP_007866015.1">
    <property type="nucleotide sequence ID" value="XM_007867824.1"/>
</dbReference>
<dbReference type="OMA" id="EDWAIRM"/>
<dbReference type="OrthoDB" id="2956246at2759"/>
<evidence type="ECO:0000313" key="3">
    <source>
        <dbReference type="Proteomes" id="UP000030669"/>
    </source>
</evidence>
<keyword evidence="1" id="KW-0812">Transmembrane</keyword>
<keyword evidence="3" id="KW-1185">Reference proteome</keyword>
<sequence length="306" mass="33009">MLQSSSIIGISLDAAGLIALADLKAISYRTALTGTSSFIDTLLIAPGIHCQQRASEVNGGEYPAAAALTSGSLFRIENQATVSFLQGIGKTGHLVQVAVSSLGRKPRLFSKDMAASILYLSAAAQSVVVMVLLGYTRDWWGLGVLAMLVLARLCNVIALKRRTRMGWKGMSEPDVHDELFIILSEDRWVRLRGLVDDLKAITGGQWLREESVLDSFLSGFATLLVYVSAALAGNASTLGKLLLACLLLVSVAFLGLCNSLTQTEGRPKAYVRRVHLVRELIDEYRRDDWAIAMGLIPLSTAVAKTS</sequence>